<feature type="active site" evidence="5 6">
    <location>
        <position position="290"/>
    </location>
</feature>
<dbReference type="SUPFAM" id="SSF52172">
    <property type="entry name" value="CheY-like"/>
    <property type="match status" value="1"/>
</dbReference>
<dbReference type="PIRSF" id="PIRSF000876">
    <property type="entry name" value="RR_chemtxs_CheB"/>
    <property type="match status" value="1"/>
</dbReference>
<dbReference type="InterPro" id="IPR011006">
    <property type="entry name" value="CheY-like_superfamily"/>
</dbReference>
<gene>
    <name evidence="5" type="primary">cheB</name>
    <name evidence="10" type="ORF">FHS56_000012</name>
</gene>
<comment type="similarity">
    <text evidence="5">Belongs to the CheB family.</text>
</comment>
<keyword evidence="11" id="KW-1185">Reference proteome</keyword>
<dbReference type="Pfam" id="PF00072">
    <property type="entry name" value="Response_reg"/>
    <property type="match status" value="1"/>
</dbReference>
<dbReference type="InterPro" id="IPR000673">
    <property type="entry name" value="Sig_transdc_resp-reg_Me-estase"/>
</dbReference>
<dbReference type="AlphaFoldDB" id="A0A846MLX0"/>
<dbReference type="NCBIfam" id="NF001965">
    <property type="entry name" value="PRK00742.1"/>
    <property type="match status" value="1"/>
</dbReference>
<dbReference type="PANTHER" id="PTHR42872:SF6">
    <property type="entry name" value="PROTEIN-GLUTAMATE METHYLESTERASE_PROTEIN-GLUTAMINE GLUTAMINASE"/>
    <property type="match status" value="1"/>
</dbReference>
<dbReference type="GO" id="GO:0050568">
    <property type="term" value="F:protein-glutamine glutaminase activity"/>
    <property type="evidence" value="ECO:0007669"/>
    <property type="project" value="UniProtKB-UniRule"/>
</dbReference>
<dbReference type="Proteomes" id="UP000537126">
    <property type="component" value="Unassembled WGS sequence"/>
</dbReference>
<dbReference type="Gene3D" id="3.40.50.2300">
    <property type="match status" value="1"/>
</dbReference>
<comment type="domain">
    <text evidence="5">Contains a C-terminal catalytic domain, and an N-terminal region which modulates catalytic activity.</text>
</comment>
<evidence type="ECO:0000313" key="11">
    <source>
        <dbReference type="Proteomes" id="UP000537126"/>
    </source>
</evidence>
<evidence type="ECO:0000256" key="1">
    <source>
        <dbReference type="ARBA" id="ARBA00022490"/>
    </source>
</evidence>
<proteinExistence type="inferred from homology"/>
<evidence type="ECO:0000256" key="5">
    <source>
        <dbReference type="HAMAP-Rule" id="MF_00099"/>
    </source>
</evidence>
<feature type="active site" evidence="5 6">
    <location>
        <position position="166"/>
    </location>
</feature>
<organism evidence="10 11">
    <name type="scientific">Thermonema lapsum</name>
    <dbReference type="NCBI Taxonomy" id="28195"/>
    <lineage>
        <taxon>Bacteria</taxon>
        <taxon>Pseudomonadati</taxon>
        <taxon>Bacteroidota</taxon>
        <taxon>Cytophagia</taxon>
        <taxon>Cytophagales</taxon>
        <taxon>Thermonemataceae</taxon>
        <taxon>Thermonema</taxon>
    </lineage>
</organism>
<accession>A0A846MLX0</accession>
<dbReference type="EC" id="3.1.1.61" evidence="5"/>
<protein>
    <recommendedName>
        <fullName evidence="5">Protein-glutamate methylesterase/protein-glutamine glutaminase</fullName>
        <ecNumber evidence="5">3.1.1.61</ecNumber>
        <ecNumber evidence="5">3.5.1.44</ecNumber>
    </recommendedName>
</protein>
<dbReference type="CDD" id="cd16432">
    <property type="entry name" value="CheB_Rec"/>
    <property type="match status" value="1"/>
</dbReference>
<evidence type="ECO:0000256" key="4">
    <source>
        <dbReference type="ARBA" id="ARBA00048267"/>
    </source>
</evidence>
<evidence type="ECO:0000256" key="6">
    <source>
        <dbReference type="PROSITE-ProRule" id="PRU00050"/>
    </source>
</evidence>
<comment type="function">
    <text evidence="5">Involved in chemotaxis. Part of a chemotaxis signal transduction system that modulates chemotaxis in response to various stimuli. Catalyzes the demethylation of specific methylglutamate residues introduced into the chemoreceptors (methyl-accepting chemotaxis proteins or MCP) by CheR. Also mediates the irreversible deamidation of specific glutamine residues to glutamic acid.</text>
</comment>
<keyword evidence="3 5" id="KW-0378">Hydrolase</keyword>
<dbReference type="GO" id="GO:0006935">
    <property type="term" value="P:chemotaxis"/>
    <property type="evidence" value="ECO:0007669"/>
    <property type="project" value="UniProtKB-UniRule"/>
</dbReference>
<dbReference type="PANTHER" id="PTHR42872">
    <property type="entry name" value="PROTEIN-GLUTAMATE METHYLESTERASE/PROTEIN-GLUTAMINE GLUTAMINASE"/>
    <property type="match status" value="1"/>
</dbReference>
<dbReference type="Pfam" id="PF01339">
    <property type="entry name" value="CheB_methylest"/>
    <property type="match status" value="1"/>
</dbReference>
<keyword evidence="2 5" id="KW-0145">Chemotaxis</keyword>
<evidence type="ECO:0000259" key="9">
    <source>
        <dbReference type="PROSITE" id="PS50122"/>
    </source>
</evidence>
<evidence type="ECO:0000259" key="8">
    <source>
        <dbReference type="PROSITE" id="PS50110"/>
    </source>
</evidence>
<feature type="modified residue" description="4-aspartylphosphate" evidence="5 7">
    <location>
        <position position="56"/>
    </location>
</feature>
<feature type="active site" evidence="5 6">
    <location>
        <position position="193"/>
    </location>
</feature>
<dbReference type="SUPFAM" id="SSF52738">
    <property type="entry name" value="Methylesterase CheB, C-terminal domain"/>
    <property type="match status" value="1"/>
</dbReference>
<sequence length="345" mass="37961">MPPVKVLVADDSSFMRLILQDILQQNNQIEVVATAHHGKEAFEKTCTLKPDVVLLDLMMPEYDGLYAIEQINTHCPTPIVVISGASSQQIEHIILALEKGAYDFILKPNAGINAKIRQLAPEITQKILQATQAKRSVLAGLPHRRHNTNPHTFDHVNYEVVLIGASTGGTTAIEHILLQLPSNFPVPVVVAQHMPHSFIESFARRLQQLTALKVSVASEGMTLLPESLYILPGNCNMVLMQDNLKQVRFKKSKQQFEAYNNPSIDALFFSAASIYRNKAIAILLSGMGRDGAAGMEALIKQGAYTIAQDEQTATIFGMPKEAIERKAVKKVLPIHEIAPFVVGCL</sequence>
<keyword evidence="1 5" id="KW-0963">Cytoplasm</keyword>
<dbReference type="InterPro" id="IPR035909">
    <property type="entry name" value="CheB_C"/>
</dbReference>
<evidence type="ECO:0000256" key="2">
    <source>
        <dbReference type="ARBA" id="ARBA00022500"/>
    </source>
</evidence>
<keyword evidence="5 7" id="KW-0597">Phosphoprotein</keyword>
<dbReference type="SMART" id="SM00448">
    <property type="entry name" value="REC"/>
    <property type="match status" value="1"/>
</dbReference>
<dbReference type="Gene3D" id="3.40.50.180">
    <property type="entry name" value="Methylesterase CheB, C-terminal domain"/>
    <property type="match status" value="1"/>
</dbReference>
<dbReference type="CDD" id="cd17541">
    <property type="entry name" value="REC_CheB-like"/>
    <property type="match status" value="1"/>
</dbReference>
<dbReference type="PROSITE" id="PS50122">
    <property type="entry name" value="CHEB"/>
    <property type="match status" value="1"/>
</dbReference>
<dbReference type="HAMAP" id="MF_00099">
    <property type="entry name" value="CheB_chemtxs"/>
    <property type="match status" value="1"/>
</dbReference>
<dbReference type="InterPro" id="IPR008248">
    <property type="entry name" value="CheB-like"/>
</dbReference>
<dbReference type="GO" id="GO:0008984">
    <property type="term" value="F:protein-glutamate methylesterase activity"/>
    <property type="evidence" value="ECO:0007669"/>
    <property type="project" value="UniProtKB-UniRule"/>
</dbReference>
<evidence type="ECO:0000256" key="7">
    <source>
        <dbReference type="PROSITE-ProRule" id="PRU00169"/>
    </source>
</evidence>
<dbReference type="InterPro" id="IPR001789">
    <property type="entry name" value="Sig_transdc_resp-reg_receiver"/>
</dbReference>
<dbReference type="GO" id="GO:0005737">
    <property type="term" value="C:cytoplasm"/>
    <property type="evidence" value="ECO:0007669"/>
    <property type="project" value="UniProtKB-SubCell"/>
</dbReference>
<dbReference type="GO" id="GO:0000156">
    <property type="term" value="F:phosphorelay response regulator activity"/>
    <property type="evidence" value="ECO:0007669"/>
    <property type="project" value="InterPro"/>
</dbReference>
<reference evidence="10 11" key="1">
    <citation type="submission" date="2020-03" db="EMBL/GenBank/DDBJ databases">
        <title>Genomic Encyclopedia of Type Strains, Phase IV (KMG-IV): sequencing the most valuable type-strain genomes for metagenomic binning, comparative biology and taxonomic classification.</title>
        <authorList>
            <person name="Goeker M."/>
        </authorList>
    </citation>
    <scope>NUCLEOTIDE SEQUENCE [LARGE SCALE GENOMIC DNA]</scope>
    <source>
        <strain evidence="10 11">DSM 5718</strain>
    </source>
</reference>
<evidence type="ECO:0000313" key="10">
    <source>
        <dbReference type="EMBL" id="NIK72526.1"/>
    </source>
</evidence>
<feature type="domain" description="Response regulatory" evidence="8">
    <location>
        <begin position="5"/>
        <end position="122"/>
    </location>
</feature>
<comment type="PTM">
    <text evidence="5">Phosphorylated by CheA. Phosphorylation of the N-terminal regulatory domain activates the methylesterase activity.</text>
</comment>
<feature type="domain" description="CheB-type methylesterase" evidence="9">
    <location>
        <begin position="150"/>
        <end position="345"/>
    </location>
</feature>
<dbReference type="EMBL" id="JAASRN010000001">
    <property type="protein sequence ID" value="NIK72526.1"/>
    <property type="molecule type" value="Genomic_DNA"/>
</dbReference>
<dbReference type="EC" id="3.5.1.44" evidence="5"/>
<comment type="catalytic activity">
    <reaction evidence="5">
        <text>L-glutaminyl-[protein] + H2O = L-glutamyl-[protein] + NH4(+)</text>
        <dbReference type="Rhea" id="RHEA:16441"/>
        <dbReference type="Rhea" id="RHEA-COMP:10207"/>
        <dbReference type="Rhea" id="RHEA-COMP:10208"/>
        <dbReference type="ChEBI" id="CHEBI:15377"/>
        <dbReference type="ChEBI" id="CHEBI:28938"/>
        <dbReference type="ChEBI" id="CHEBI:29973"/>
        <dbReference type="ChEBI" id="CHEBI:30011"/>
        <dbReference type="EC" id="3.5.1.44"/>
    </reaction>
</comment>
<dbReference type="RefSeq" id="WP_166917854.1">
    <property type="nucleotide sequence ID" value="NZ_JAASRN010000001.1"/>
</dbReference>
<comment type="catalytic activity">
    <reaction evidence="4 5">
        <text>[protein]-L-glutamate 5-O-methyl ester + H2O = L-glutamyl-[protein] + methanol + H(+)</text>
        <dbReference type="Rhea" id="RHEA:23236"/>
        <dbReference type="Rhea" id="RHEA-COMP:10208"/>
        <dbReference type="Rhea" id="RHEA-COMP:10311"/>
        <dbReference type="ChEBI" id="CHEBI:15377"/>
        <dbReference type="ChEBI" id="CHEBI:15378"/>
        <dbReference type="ChEBI" id="CHEBI:17790"/>
        <dbReference type="ChEBI" id="CHEBI:29973"/>
        <dbReference type="ChEBI" id="CHEBI:82795"/>
        <dbReference type="EC" id="3.1.1.61"/>
    </reaction>
</comment>
<name>A0A846MLX0_9BACT</name>
<dbReference type="PROSITE" id="PS50110">
    <property type="entry name" value="RESPONSE_REGULATORY"/>
    <property type="match status" value="1"/>
</dbReference>
<comment type="caution">
    <text evidence="10">The sequence shown here is derived from an EMBL/GenBank/DDBJ whole genome shotgun (WGS) entry which is preliminary data.</text>
</comment>
<evidence type="ECO:0000256" key="3">
    <source>
        <dbReference type="ARBA" id="ARBA00022801"/>
    </source>
</evidence>
<comment type="subcellular location">
    <subcellularLocation>
        <location evidence="5">Cytoplasm</location>
    </subcellularLocation>
</comment>